<evidence type="ECO:0000313" key="1">
    <source>
        <dbReference type="EMBL" id="AKV02582.1"/>
    </source>
</evidence>
<sequence length="85" mass="9508">MRSQTCDAGDVFQLGELRRETGFGDGALCSRATKGPEQPLFHAGCRLYREEALGRERMKDPIHVPLRAFDPWNVAWTGPKVSFDG</sequence>
<dbReference type="EMBL" id="CP012333">
    <property type="protein sequence ID" value="AKV02582.1"/>
    <property type="molecule type" value="Genomic_DNA"/>
</dbReference>
<organism evidence="1 2">
    <name type="scientific">Labilithrix luteola</name>
    <dbReference type="NCBI Taxonomy" id="1391654"/>
    <lineage>
        <taxon>Bacteria</taxon>
        <taxon>Pseudomonadati</taxon>
        <taxon>Myxococcota</taxon>
        <taxon>Polyangia</taxon>
        <taxon>Polyangiales</taxon>
        <taxon>Labilitrichaceae</taxon>
        <taxon>Labilithrix</taxon>
    </lineage>
</organism>
<keyword evidence="2" id="KW-1185">Reference proteome</keyword>
<proteinExistence type="predicted"/>
<accession>A0A0K1QA82</accession>
<dbReference type="AlphaFoldDB" id="A0A0K1QA82"/>
<name>A0A0K1QA82_9BACT</name>
<reference evidence="1 2" key="1">
    <citation type="submission" date="2015-08" db="EMBL/GenBank/DDBJ databases">
        <authorList>
            <person name="Babu N.S."/>
            <person name="Beckwith C.J."/>
            <person name="Beseler K.G."/>
            <person name="Brison A."/>
            <person name="Carone J.V."/>
            <person name="Caskin T.P."/>
            <person name="Diamond M."/>
            <person name="Durham M.E."/>
            <person name="Foxe J.M."/>
            <person name="Go M."/>
            <person name="Henderson B.A."/>
            <person name="Jones I.B."/>
            <person name="McGettigan J.A."/>
            <person name="Micheletti S.J."/>
            <person name="Nasrallah M.E."/>
            <person name="Ortiz D."/>
            <person name="Piller C.R."/>
            <person name="Privatt S.R."/>
            <person name="Schneider S.L."/>
            <person name="Sharp S."/>
            <person name="Smith T.C."/>
            <person name="Stanton J.D."/>
            <person name="Ullery H.E."/>
            <person name="Wilson R.J."/>
            <person name="Serrano M.G."/>
            <person name="Buck G."/>
            <person name="Lee V."/>
            <person name="Wang Y."/>
            <person name="Carvalho R."/>
            <person name="Voegtly L."/>
            <person name="Shi R."/>
            <person name="Duckworth R."/>
            <person name="Johnson A."/>
            <person name="Loviza R."/>
            <person name="Walstead R."/>
            <person name="Shah Z."/>
            <person name="Kiflezghi M."/>
            <person name="Wade K."/>
            <person name="Ball S.L."/>
            <person name="Bradley K.W."/>
            <person name="Asai D.J."/>
            <person name="Bowman C.A."/>
            <person name="Russell D.A."/>
            <person name="Pope W.H."/>
            <person name="Jacobs-Sera D."/>
            <person name="Hendrix R.W."/>
            <person name="Hatfull G.F."/>
        </authorList>
    </citation>
    <scope>NUCLEOTIDE SEQUENCE [LARGE SCALE GENOMIC DNA]</scope>
    <source>
        <strain evidence="1 2">DSM 27648</strain>
    </source>
</reference>
<evidence type="ECO:0000313" key="2">
    <source>
        <dbReference type="Proteomes" id="UP000064967"/>
    </source>
</evidence>
<protein>
    <submittedName>
        <fullName evidence="1">Uncharacterized protein</fullName>
    </submittedName>
</protein>
<dbReference type="Proteomes" id="UP000064967">
    <property type="component" value="Chromosome"/>
</dbReference>
<gene>
    <name evidence="1" type="ORF">AKJ09_09245</name>
</gene>
<dbReference type="KEGG" id="llu:AKJ09_09245"/>